<dbReference type="InterPro" id="IPR027417">
    <property type="entry name" value="P-loop_NTPase"/>
</dbReference>
<reference evidence="19 20" key="1">
    <citation type="submission" date="2010-01" db="EMBL/GenBank/DDBJ databases">
        <title>The complete genome of Thermobispora bispora DSM 43833.</title>
        <authorList>
            <consortium name="US DOE Joint Genome Institute (JGI-PGF)"/>
            <person name="Lucas S."/>
            <person name="Copeland A."/>
            <person name="Lapidus A."/>
            <person name="Glavina del Rio T."/>
            <person name="Dalin E."/>
            <person name="Tice H."/>
            <person name="Bruce D."/>
            <person name="Goodwin L."/>
            <person name="Pitluck S."/>
            <person name="Kyrpides N."/>
            <person name="Mavromatis K."/>
            <person name="Ivanova N."/>
            <person name="Mikhailova N."/>
            <person name="Chertkov O."/>
            <person name="Brettin T."/>
            <person name="Detter J.C."/>
            <person name="Han C."/>
            <person name="Larimer F."/>
            <person name="Land M."/>
            <person name="Hauser L."/>
            <person name="Markowitz V."/>
            <person name="Cheng J.-F."/>
            <person name="Hugenholtz P."/>
            <person name="Woyke T."/>
            <person name="Wu D."/>
            <person name="Jando M."/>
            <person name="Schneider S."/>
            <person name="Klenk H.-P."/>
            <person name="Eisen J.A."/>
        </authorList>
    </citation>
    <scope>NUCLEOTIDE SEQUENCE [LARGE SCALE GENOMIC DNA]</scope>
    <source>
        <strain evidence="20">ATCC 19993 / DSM 43833 / CBS 139.67 / JCM 10125 / KCTC 9307 / NBRC 14880 / R51</strain>
    </source>
</reference>
<evidence type="ECO:0000313" key="20">
    <source>
        <dbReference type="Proteomes" id="UP000006640"/>
    </source>
</evidence>
<evidence type="ECO:0000256" key="14">
    <source>
        <dbReference type="ARBA" id="ARBA00022840"/>
    </source>
</evidence>
<dbReference type="EC" id="2.7.1.156" evidence="8"/>
<comment type="function">
    <text evidence="4">Catalyzes ATP-dependent phosphorylation of adenosylcobinamide and addition of GMP to adenosylcobinamide phosphate.</text>
</comment>
<feature type="compositionally biased region" description="Low complexity" evidence="18">
    <location>
        <begin position="145"/>
        <end position="156"/>
    </location>
</feature>
<organism evidence="19 20">
    <name type="scientific">Thermobispora bispora (strain ATCC 19993 / DSM 43833 / CBS 139.67 / JCM 10125 / KCTC 9307 / NBRC 14880 / R51)</name>
    <dbReference type="NCBI Taxonomy" id="469371"/>
    <lineage>
        <taxon>Bacteria</taxon>
        <taxon>Bacillati</taxon>
        <taxon>Actinomycetota</taxon>
        <taxon>Actinomycetes</taxon>
        <taxon>Streptosporangiales</taxon>
        <taxon>Streptosporangiaceae</taxon>
        <taxon>Thermobispora</taxon>
    </lineage>
</organism>
<comment type="pathway">
    <text evidence="5">Cofactor biosynthesis; adenosylcobalamin biosynthesis; adenosylcobalamin from cob(II)yrinate a,c-diamide: step 6/7.</text>
</comment>
<dbReference type="GO" id="GO:0005525">
    <property type="term" value="F:GTP binding"/>
    <property type="evidence" value="ECO:0007669"/>
    <property type="project" value="UniProtKB-KW"/>
</dbReference>
<evidence type="ECO:0000313" key="19">
    <source>
        <dbReference type="EMBL" id="ADG87995.1"/>
    </source>
</evidence>
<evidence type="ECO:0000256" key="16">
    <source>
        <dbReference type="ARBA" id="ARBA00029570"/>
    </source>
</evidence>
<evidence type="ECO:0000256" key="8">
    <source>
        <dbReference type="ARBA" id="ARBA00012016"/>
    </source>
</evidence>
<comment type="pathway">
    <text evidence="6">Cofactor biosynthesis; adenosylcobalamin biosynthesis; adenosylcobalamin from cob(II)yrinate a,c-diamide: step 5/7.</text>
</comment>
<keyword evidence="15" id="KW-0342">GTP-binding</keyword>
<protein>
    <recommendedName>
        <fullName evidence="16">Adenosylcobinamide kinase</fullName>
        <ecNumber evidence="8">2.7.1.156</ecNumber>
        <ecNumber evidence="9">2.7.7.62</ecNumber>
    </recommendedName>
    <alternativeName>
        <fullName evidence="17">Adenosylcobinamide-phosphate guanylyltransferase</fullName>
    </alternativeName>
</protein>
<evidence type="ECO:0000256" key="18">
    <source>
        <dbReference type="SAM" id="MobiDB-lite"/>
    </source>
</evidence>
<name>D6Y975_THEBD</name>
<sequence length="480" mass="49176">MEIRLEGTAGAGGWPEPGCGCASCGRLTPGHRRPTSIVVDGRIRLPLPPGRAIDAPGAPDGYRITPGPYGYAITGPDGGRVLYAPPAPDPGATDAEGFLEADDENPARAGSGDPAGADIGDTGAGDGNPAWDGGRDAVRAGDGTGAANGDSARAGAGDTGRAGGDHAGTADENPARTDGGGAARGGDGDGDPWAGAGEAAGTGGGETGAGDRGPAGPYPGRPFDLVLIDLLDRPERLGELRRRGLVTAATQVVAVHLDHRVPSERELERRLAHWGAIAVPDGTVLDTRAPRDRPAPRPPRRTLLLGGARSGKSEEAELRVAADPVVTYVATGPDGRDDPAWLERVRRHRERRPRHWRTVETTDLAGVLAAPGEGTLLIDGIGTWLAAVFDECGAWPGDGGAAPPSALAAVARRCDELVAAWRRTRARVVAVSDEVGLGVVPVTAAGLLFRDVLGSLNQRLARESEEVALVVAGRPVPLPL</sequence>
<dbReference type="SUPFAM" id="SSF52540">
    <property type="entry name" value="P-loop containing nucleoside triphosphate hydrolases"/>
    <property type="match status" value="1"/>
</dbReference>
<dbReference type="KEGG" id="tbi:Tbis_1276"/>
<dbReference type="RefSeq" id="WP_013131528.1">
    <property type="nucleotide sequence ID" value="NC_014165.1"/>
</dbReference>
<dbReference type="PANTHER" id="PTHR34848">
    <property type="match status" value="1"/>
</dbReference>
<comment type="catalytic activity">
    <reaction evidence="1">
        <text>adenosylcob(III)inamide + ATP = adenosylcob(III)inamide phosphate + ADP + H(+)</text>
        <dbReference type="Rhea" id="RHEA:15769"/>
        <dbReference type="ChEBI" id="CHEBI:2480"/>
        <dbReference type="ChEBI" id="CHEBI:15378"/>
        <dbReference type="ChEBI" id="CHEBI:30616"/>
        <dbReference type="ChEBI" id="CHEBI:58502"/>
        <dbReference type="ChEBI" id="CHEBI:456216"/>
        <dbReference type="EC" id="2.7.1.156"/>
    </reaction>
</comment>
<feature type="compositionally biased region" description="Gly residues" evidence="18">
    <location>
        <begin position="157"/>
        <end position="166"/>
    </location>
</feature>
<keyword evidence="10" id="KW-0169">Cobalamin biosynthesis</keyword>
<evidence type="ECO:0000256" key="12">
    <source>
        <dbReference type="ARBA" id="ARBA00022741"/>
    </source>
</evidence>
<evidence type="ECO:0000256" key="17">
    <source>
        <dbReference type="ARBA" id="ARBA00030571"/>
    </source>
</evidence>
<evidence type="ECO:0000256" key="2">
    <source>
        <dbReference type="ARBA" id="ARBA00000711"/>
    </source>
</evidence>
<dbReference type="PANTHER" id="PTHR34848:SF1">
    <property type="entry name" value="BIFUNCTIONAL ADENOSYLCOBALAMIN BIOSYNTHESIS PROTEIN COBU"/>
    <property type="match status" value="1"/>
</dbReference>
<dbReference type="HOGENOM" id="CLU_050848_0_0_11"/>
<comment type="catalytic activity">
    <reaction evidence="2">
        <text>adenosylcob(III)inamide phosphate + GTP + H(+) = adenosylcob(III)inamide-GDP + diphosphate</text>
        <dbReference type="Rhea" id="RHEA:22712"/>
        <dbReference type="ChEBI" id="CHEBI:15378"/>
        <dbReference type="ChEBI" id="CHEBI:33019"/>
        <dbReference type="ChEBI" id="CHEBI:37565"/>
        <dbReference type="ChEBI" id="CHEBI:58502"/>
        <dbReference type="ChEBI" id="CHEBI:60487"/>
        <dbReference type="EC" id="2.7.7.62"/>
    </reaction>
</comment>
<feature type="compositionally biased region" description="Gly residues" evidence="18">
    <location>
        <begin position="198"/>
        <end position="213"/>
    </location>
</feature>
<evidence type="ECO:0000256" key="11">
    <source>
        <dbReference type="ARBA" id="ARBA00022679"/>
    </source>
</evidence>
<dbReference type="GO" id="GO:0008820">
    <property type="term" value="F:cobinamide phosphate guanylyltransferase activity"/>
    <property type="evidence" value="ECO:0007669"/>
    <property type="project" value="UniProtKB-EC"/>
</dbReference>
<dbReference type="GO" id="GO:0009236">
    <property type="term" value="P:cobalamin biosynthetic process"/>
    <property type="evidence" value="ECO:0007669"/>
    <property type="project" value="UniProtKB-UniPathway"/>
</dbReference>
<dbReference type="STRING" id="469371.Tbis_1276"/>
<keyword evidence="11" id="KW-0808">Transferase</keyword>
<evidence type="ECO:0000256" key="1">
    <source>
        <dbReference type="ARBA" id="ARBA00000312"/>
    </source>
</evidence>
<evidence type="ECO:0000256" key="3">
    <source>
        <dbReference type="ARBA" id="ARBA00001522"/>
    </source>
</evidence>
<evidence type="ECO:0000256" key="13">
    <source>
        <dbReference type="ARBA" id="ARBA00022777"/>
    </source>
</evidence>
<keyword evidence="12" id="KW-0547">Nucleotide-binding</keyword>
<feature type="compositionally biased region" description="Low complexity" evidence="18">
    <location>
        <begin position="112"/>
        <end position="121"/>
    </location>
</feature>
<dbReference type="UniPathway" id="UPA00148">
    <property type="reaction ID" value="UER00236"/>
</dbReference>
<dbReference type="GO" id="GO:0043752">
    <property type="term" value="F:adenosylcobinamide kinase activity"/>
    <property type="evidence" value="ECO:0007669"/>
    <property type="project" value="UniProtKB-EC"/>
</dbReference>
<dbReference type="GO" id="GO:0005524">
    <property type="term" value="F:ATP binding"/>
    <property type="evidence" value="ECO:0007669"/>
    <property type="project" value="UniProtKB-KW"/>
</dbReference>
<dbReference type="InterPro" id="IPR003203">
    <property type="entry name" value="CobU/CobP"/>
</dbReference>
<keyword evidence="13" id="KW-0418">Kinase</keyword>
<proteinExistence type="inferred from homology"/>
<keyword evidence="14" id="KW-0067">ATP-binding</keyword>
<evidence type="ECO:0000256" key="5">
    <source>
        <dbReference type="ARBA" id="ARBA00004692"/>
    </source>
</evidence>
<keyword evidence="20" id="KW-1185">Reference proteome</keyword>
<dbReference type="AlphaFoldDB" id="D6Y975"/>
<comment type="catalytic activity">
    <reaction evidence="3">
        <text>adenosylcob(III)inamide + GTP = adenosylcob(III)inamide phosphate + GDP + H(+)</text>
        <dbReference type="Rhea" id="RHEA:15765"/>
        <dbReference type="ChEBI" id="CHEBI:2480"/>
        <dbReference type="ChEBI" id="CHEBI:15378"/>
        <dbReference type="ChEBI" id="CHEBI:37565"/>
        <dbReference type="ChEBI" id="CHEBI:58189"/>
        <dbReference type="ChEBI" id="CHEBI:58502"/>
        <dbReference type="EC" id="2.7.1.156"/>
    </reaction>
</comment>
<accession>D6Y975</accession>
<evidence type="ECO:0000256" key="6">
    <source>
        <dbReference type="ARBA" id="ARBA00005159"/>
    </source>
</evidence>
<dbReference type="Proteomes" id="UP000006640">
    <property type="component" value="Chromosome"/>
</dbReference>
<feature type="region of interest" description="Disordered" evidence="18">
    <location>
        <begin position="102"/>
        <end position="218"/>
    </location>
</feature>
<comment type="similarity">
    <text evidence="7">Belongs to the CobU/CobP family.</text>
</comment>
<evidence type="ECO:0000256" key="10">
    <source>
        <dbReference type="ARBA" id="ARBA00022573"/>
    </source>
</evidence>
<evidence type="ECO:0000256" key="7">
    <source>
        <dbReference type="ARBA" id="ARBA00007490"/>
    </source>
</evidence>
<dbReference type="Gene3D" id="3.40.50.300">
    <property type="entry name" value="P-loop containing nucleotide triphosphate hydrolases"/>
    <property type="match status" value="1"/>
</dbReference>
<evidence type="ECO:0000256" key="4">
    <source>
        <dbReference type="ARBA" id="ARBA00003889"/>
    </source>
</evidence>
<evidence type="ECO:0000256" key="9">
    <source>
        <dbReference type="ARBA" id="ARBA00012523"/>
    </source>
</evidence>
<gene>
    <name evidence="19" type="ordered locus">Tbis_1276</name>
</gene>
<dbReference type="EMBL" id="CP001874">
    <property type="protein sequence ID" value="ADG87995.1"/>
    <property type="molecule type" value="Genomic_DNA"/>
</dbReference>
<dbReference type="EC" id="2.7.7.62" evidence="9"/>
<dbReference type="eggNOG" id="COG2087">
    <property type="taxonomic scope" value="Bacteria"/>
</dbReference>
<evidence type="ECO:0000256" key="15">
    <source>
        <dbReference type="ARBA" id="ARBA00023134"/>
    </source>
</evidence>
<dbReference type="Pfam" id="PF02283">
    <property type="entry name" value="CobU"/>
    <property type="match status" value="1"/>
</dbReference>